<organism evidence="2 3">
    <name type="scientific">Pedobacter polaris</name>
    <dbReference type="NCBI Taxonomy" id="2571273"/>
    <lineage>
        <taxon>Bacteria</taxon>
        <taxon>Pseudomonadati</taxon>
        <taxon>Bacteroidota</taxon>
        <taxon>Sphingobacteriia</taxon>
        <taxon>Sphingobacteriales</taxon>
        <taxon>Sphingobacteriaceae</taxon>
        <taxon>Pedobacter</taxon>
    </lineage>
</organism>
<dbReference type="OrthoDB" id="677977at2"/>
<evidence type="ECO:0000313" key="3">
    <source>
        <dbReference type="Proteomes" id="UP000309488"/>
    </source>
</evidence>
<accession>A0A4U1CP21</accession>
<keyword evidence="3" id="KW-1185">Reference proteome</keyword>
<keyword evidence="1" id="KW-1133">Transmembrane helix</keyword>
<feature type="transmembrane region" description="Helical" evidence="1">
    <location>
        <begin position="121"/>
        <end position="139"/>
    </location>
</feature>
<dbReference type="AlphaFoldDB" id="A0A4U1CP21"/>
<keyword evidence="1" id="KW-0812">Transmembrane</keyword>
<dbReference type="EMBL" id="SWBR01000003">
    <property type="protein sequence ID" value="TKC08388.1"/>
    <property type="molecule type" value="Genomic_DNA"/>
</dbReference>
<protein>
    <recommendedName>
        <fullName evidence="4">DUF1440 domain-containing protein</fullName>
    </recommendedName>
</protein>
<reference evidence="2 3" key="1">
    <citation type="submission" date="2019-04" db="EMBL/GenBank/DDBJ databases">
        <title>Pedobacter sp. RP-3-22 sp. nov., isolated from Arctic soil.</title>
        <authorList>
            <person name="Dahal R.H."/>
            <person name="Kim D.-U."/>
        </authorList>
    </citation>
    <scope>NUCLEOTIDE SEQUENCE [LARGE SCALE GENOMIC DNA]</scope>
    <source>
        <strain evidence="2 3">RP-3-22</strain>
    </source>
</reference>
<name>A0A4U1CP21_9SPHI</name>
<proteinExistence type="predicted"/>
<evidence type="ECO:0008006" key="4">
    <source>
        <dbReference type="Google" id="ProtNLM"/>
    </source>
</evidence>
<gene>
    <name evidence="2" type="ORF">FA048_14635</name>
</gene>
<sequence length="144" mass="15519">MGFIKNITAGFVGSVALTVLHEIVRKNATNVPKINVLGEEALNKTLSKFGTPITDEDELYRTTLKADLTANAMYYSLIGGNTKWIWPKAVLLGLCAGIGALKLPEPLGLDPEPVTRTNQTKALTVGYYLFGALVTGLVLKKLSK</sequence>
<keyword evidence="1" id="KW-0472">Membrane</keyword>
<comment type="caution">
    <text evidence="2">The sequence shown here is derived from an EMBL/GenBank/DDBJ whole genome shotgun (WGS) entry which is preliminary data.</text>
</comment>
<evidence type="ECO:0000313" key="2">
    <source>
        <dbReference type="EMBL" id="TKC08388.1"/>
    </source>
</evidence>
<dbReference type="Proteomes" id="UP000309488">
    <property type="component" value="Unassembled WGS sequence"/>
</dbReference>
<dbReference type="RefSeq" id="WP_136842387.1">
    <property type="nucleotide sequence ID" value="NZ_SWBR01000003.1"/>
</dbReference>
<evidence type="ECO:0000256" key="1">
    <source>
        <dbReference type="SAM" id="Phobius"/>
    </source>
</evidence>